<dbReference type="GO" id="GO:0005634">
    <property type="term" value="C:nucleus"/>
    <property type="evidence" value="ECO:0007669"/>
    <property type="project" value="TreeGrafter"/>
</dbReference>
<name>A0AAU9J5J8_9CILI</name>
<keyword evidence="5" id="KW-0067">ATP-binding</keyword>
<evidence type="ECO:0000313" key="8">
    <source>
        <dbReference type="Proteomes" id="UP001162131"/>
    </source>
</evidence>
<gene>
    <name evidence="7" type="ORF">BSTOLATCC_MIC26460</name>
</gene>
<organism evidence="7 8">
    <name type="scientific">Blepharisma stoltei</name>
    <dbReference type="NCBI Taxonomy" id="1481888"/>
    <lineage>
        <taxon>Eukaryota</taxon>
        <taxon>Sar</taxon>
        <taxon>Alveolata</taxon>
        <taxon>Ciliophora</taxon>
        <taxon>Postciliodesmatophora</taxon>
        <taxon>Heterotrichea</taxon>
        <taxon>Heterotrichida</taxon>
        <taxon>Blepharismidae</taxon>
        <taxon>Blepharisma</taxon>
    </lineage>
</organism>
<protein>
    <recommendedName>
        <fullName evidence="6">Clp1 P-loop domain-containing protein</fullName>
    </recommendedName>
</protein>
<dbReference type="InterPro" id="IPR027417">
    <property type="entry name" value="P-loop_NTPase"/>
</dbReference>
<dbReference type="Proteomes" id="UP001162131">
    <property type="component" value="Unassembled WGS sequence"/>
</dbReference>
<dbReference type="GO" id="GO:0005524">
    <property type="term" value="F:ATP binding"/>
    <property type="evidence" value="ECO:0007669"/>
    <property type="project" value="UniProtKB-KW"/>
</dbReference>
<dbReference type="GO" id="GO:0051731">
    <property type="term" value="F:polynucleotide 5'-hydroxyl-kinase activity"/>
    <property type="evidence" value="ECO:0007669"/>
    <property type="project" value="InterPro"/>
</dbReference>
<dbReference type="EMBL" id="CAJZBQ010000025">
    <property type="protein sequence ID" value="CAG9320546.1"/>
    <property type="molecule type" value="Genomic_DNA"/>
</dbReference>
<feature type="domain" description="Clp1 P-loop" evidence="6">
    <location>
        <begin position="18"/>
        <end position="142"/>
    </location>
</feature>
<keyword evidence="8" id="KW-1185">Reference proteome</keyword>
<dbReference type="PANTHER" id="PTHR12755">
    <property type="entry name" value="CLEAVAGE/POLYADENYLATION FACTOR IA SUBUNIT CLP1P"/>
    <property type="match status" value="1"/>
</dbReference>
<comment type="caution">
    <text evidence="7">The sequence shown here is derived from an EMBL/GenBank/DDBJ whole genome shotgun (WGS) entry which is preliminary data.</text>
</comment>
<dbReference type="InterPro" id="IPR045116">
    <property type="entry name" value="Clp1/Grc3"/>
</dbReference>
<proteinExistence type="inferred from homology"/>
<keyword evidence="2" id="KW-0808">Transferase</keyword>
<comment type="similarity">
    <text evidence="1">Belongs to the Clp1 family. NOL9/GRC3 subfamily.</text>
</comment>
<dbReference type="Pfam" id="PF16575">
    <property type="entry name" value="CLP1_P"/>
    <property type="match status" value="1"/>
</dbReference>
<evidence type="ECO:0000256" key="1">
    <source>
        <dbReference type="ARBA" id="ARBA00011003"/>
    </source>
</evidence>
<evidence type="ECO:0000313" key="7">
    <source>
        <dbReference type="EMBL" id="CAG9320546.1"/>
    </source>
</evidence>
<evidence type="ECO:0000256" key="4">
    <source>
        <dbReference type="ARBA" id="ARBA00022777"/>
    </source>
</evidence>
<evidence type="ECO:0000256" key="2">
    <source>
        <dbReference type="ARBA" id="ARBA00022679"/>
    </source>
</evidence>
<dbReference type="PANTHER" id="PTHR12755:SF3">
    <property type="entry name" value="POLYNUCLEOTIDE 5'-HYDROXYL-KINASE NOL9"/>
    <property type="match status" value="1"/>
</dbReference>
<keyword evidence="4" id="KW-0418">Kinase</keyword>
<keyword evidence="3" id="KW-0547">Nucleotide-binding</keyword>
<dbReference type="GO" id="GO:0000448">
    <property type="term" value="P:cleavage in ITS2 between 5.8S rRNA and LSU-rRNA of tricistronic rRNA transcript (SSU-rRNA, 5.8S rRNA, LSU-rRNA)"/>
    <property type="evidence" value="ECO:0007669"/>
    <property type="project" value="TreeGrafter"/>
</dbReference>
<sequence length="305" mass="34646">MVSLIFGTSEITQSFNFVLETDLANPINGPPGLVSLRRNEENIKSYFIGFTSPKHNVQKYLQAVQLCFHHWRASFCDQTLLVHCHNWKSGIGKTMLSDIIRITQPSNIIEYFTENPEVNSILKEKSSLLEGVYRMSPTKVTTLQIPESQKNDIKAERGRILEKYFGKTGVDLPHNYIDKQPWVCFVSDVTITINLNPIEARFIPALVPKICGLSIRADPIPECKGLGIIRDVNTETGMLYIITPLANIHEIDTLEIHTGEGCIELERDALWSSQFYDEFEEDIGCVLHNVILAETQQKYHPGRKN</sequence>
<dbReference type="Gene3D" id="3.40.50.300">
    <property type="entry name" value="P-loop containing nucleotide triphosphate hydrolases"/>
    <property type="match status" value="1"/>
</dbReference>
<evidence type="ECO:0000256" key="3">
    <source>
        <dbReference type="ARBA" id="ARBA00022741"/>
    </source>
</evidence>
<evidence type="ECO:0000259" key="6">
    <source>
        <dbReference type="Pfam" id="PF16575"/>
    </source>
</evidence>
<evidence type="ECO:0000256" key="5">
    <source>
        <dbReference type="ARBA" id="ARBA00022840"/>
    </source>
</evidence>
<accession>A0AAU9J5J8</accession>
<reference evidence="7" key="1">
    <citation type="submission" date="2021-09" db="EMBL/GenBank/DDBJ databases">
        <authorList>
            <consortium name="AG Swart"/>
            <person name="Singh M."/>
            <person name="Singh A."/>
            <person name="Seah K."/>
            <person name="Emmerich C."/>
        </authorList>
    </citation>
    <scope>NUCLEOTIDE SEQUENCE</scope>
    <source>
        <strain evidence="7">ATCC30299</strain>
    </source>
</reference>
<dbReference type="InterPro" id="IPR032319">
    <property type="entry name" value="CLP1_P"/>
</dbReference>
<dbReference type="AlphaFoldDB" id="A0AAU9J5J8"/>